<gene>
    <name evidence="2" type="ORF">DME_LOCUS4563</name>
</gene>
<reference evidence="2 4" key="2">
    <citation type="submission" date="2018-11" db="EMBL/GenBank/DDBJ databases">
        <authorList>
            <consortium name="Pathogen Informatics"/>
        </authorList>
    </citation>
    <scope>NUCLEOTIDE SEQUENCE [LARGE SCALE GENOMIC DNA]</scope>
</reference>
<sequence length="231" mass="23679">MINFFFSYRYLDVEHIHEGDSGGEGIEAQGSKHGREGAGGENRGGSAGNWGKQQGLNVGGCCGGKGGSEGKQQGLSNGCCNCSGGSTGNGGKEGNVGNEGKQQGLASGKGGKGGNVGKEGKQQGLASGKGGKGGNVGNEGKQQGLAGGEHEHGGCACAAVLKKHSYSHKALMLTIRFTVCRILTNNELRSRKTITMAACQPGSSAFANELELLKSTRIDFYIIKRLHFSAS</sequence>
<reference evidence="5" key="1">
    <citation type="submission" date="2017-02" db="UniProtKB">
        <authorList>
            <consortium name="WormBaseParasite"/>
        </authorList>
    </citation>
    <scope>IDENTIFICATION</scope>
</reference>
<evidence type="ECO:0000313" key="3">
    <source>
        <dbReference type="Proteomes" id="UP000038040"/>
    </source>
</evidence>
<proteinExistence type="predicted"/>
<feature type="region of interest" description="Disordered" evidence="1">
    <location>
        <begin position="91"/>
        <end position="145"/>
    </location>
</feature>
<feature type="compositionally biased region" description="Gly residues" evidence="1">
    <location>
        <begin position="39"/>
        <end position="48"/>
    </location>
</feature>
<name>A0A0N4U0V7_DRAME</name>
<dbReference type="WBParaSite" id="DME_0000020301-mRNA-1">
    <property type="protein sequence ID" value="DME_0000020301-mRNA-1"/>
    <property type="gene ID" value="DME_0000020301"/>
</dbReference>
<feature type="compositionally biased region" description="Low complexity" evidence="1">
    <location>
        <begin position="95"/>
        <end position="106"/>
    </location>
</feature>
<accession>A0A0N4U0V7</accession>
<evidence type="ECO:0000313" key="2">
    <source>
        <dbReference type="EMBL" id="VDN54590.1"/>
    </source>
</evidence>
<evidence type="ECO:0000313" key="5">
    <source>
        <dbReference type="WBParaSite" id="DME_0000020301-mRNA-1"/>
    </source>
</evidence>
<feature type="compositionally biased region" description="Gly residues" evidence="1">
    <location>
        <begin position="127"/>
        <end position="137"/>
    </location>
</feature>
<keyword evidence="4" id="KW-1185">Reference proteome</keyword>
<dbReference type="AlphaFoldDB" id="A0A0N4U0V7"/>
<evidence type="ECO:0000313" key="4">
    <source>
        <dbReference type="Proteomes" id="UP000274756"/>
    </source>
</evidence>
<organism evidence="3 5">
    <name type="scientific">Dracunculus medinensis</name>
    <name type="common">Guinea worm</name>
    <dbReference type="NCBI Taxonomy" id="318479"/>
    <lineage>
        <taxon>Eukaryota</taxon>
        <taxon>Metazoa</taxon>
        <taxon>Ecdysozoa</taxon>
        <taxon>Nematoda</taxon>
        <taxon>Chromadorea</taxon>
        <taxon>Rhabditida</taxon>
        <taxon>Spirurina</taxon>
        <taxon>Dracunculoidea</taxon>
        <taxon>Dracunculidae</taxon>
        <taxon>Dracunculus</taxon>
    </lineage>
</organism>
<dbReference type="EMBL" id="UYYG01001150">
    <property type="protein sequence ID" value="VDN54590.1"/>
    <property type="molecule type" value="Genomic_DNA"/>
</dbReference>
<evidence type="ECO:0000256" key="1">
    <source>
        <dbReference type="SAM" id="MobiDB-lite"/>
    </source>
</evidence>
<feature type="region of interest" description="Disordered" evidence="1">
    <location>
        <begin position="18"/>
        <end position="51"/>
    </location>
</feature>
<protein>
    <submittedName>
        <fullName evidence="2 5">Uncharacterized protein</fullName>
    </submittedName>
</protein>
<feature type="compositionally biased region" description="Gly residues" evidence="1">
    <location>
        <begin position="107"/>
        <end position="117"/>
    </location>
</feature>
<dbReference type="Proteomes" id="UP000274756">
    <property type="component" value="Unassembled WGS sequence"/>
</dbReference>
<dbReference type="Proteomes" id="UP000038040">
    <property type="component" value="Unplaced"/>
</dbReference>